<organism evidence="1 2">
    <name type="scientific">Oedothorax gibbosus</name>
    <dbReference type="NCBI Taxonomy" id="931172"/>
    <lineage>
        <taxon>Eukaryota</taxon>
        <taxon>Metazoa</taxon>
        <taxon>Ecdysozoa</taxon>
        <taxon>Arthropoda</taxon>
        <taxon>Chelicerata</taxon>
        <taxon>Arachnida</taxon>
        <taxon>Araneae</taxon>
        <taxon>Araneomorphae</taxon>
        <taxon>Entelegynae</taxon>
        <taxon>Araneoidea</taxon>
        <taxon>Linyphiidae</taxon>
        <taxon>Erigoninae</taxon>
        <taxon>Oedothorax</taxon>
    </lineage>
</organism>
<dbReference type="AlphaFoldDB" id="A0AAV6U6N2"/>
<dbReference type="Proteomes" id="UP000827092">
    <property type="component" value="Unassembled WGS sequence"/>
</dbReference>
<evidence type="ECO:0000313" key="1">
    <source>
        <dbReference type="EMBL" id="KAG8179962.1"/>
    </source>
</evidence>
<dbReference type="EMBL" id="JAFNEN010000595">
    <property type="protein sequence ID" value="KAG8179962.1"/>
    <property type="molecule type" value="Genomic_DNA"/>
</dbReference>
<reference evidence="1 2" key="1">
    <citation type="journal article" date="2022" name="Nat. Ecol. Evol.">
        <title>A masculinizing supergene underlies an exaggerated male reproductive morph in a spider.</title>
        <authorList>
            <person name="Hendrickx F."/>
            <person name="De Corte Z."/>
            <person name="Sonet G."/>
            <person name="Van Belleghem S.M."/>
            <person name="Kostlbacher S."/>
            <person name="Vangestel C."/>
        </authorList>
    </citation>
    <scope>NUCLEOTIDE SEQUENCE [LARGE SCALE GENOMIC DNA]</scope>
    <source>
        <strain evidence="1">W744_W776</strain>
    </source>
</reference>
<comment type="caution">
    <text evidence="1">The sequence shown here is derived from an EMBL/GenBank/DDBJ whole genome shotgun (WGS) entry which is preliminary data.</text>
</comment>
<name>A0AAV6U6N2_9ARAC</name>
<protein>
    <submittedName>
        <fullName evidence="1">Uncharacterized protein</fullName>
    </submittedName>
</protein>
<keyword evidence="2" id="KW-1185">Reference proteome</keyword>
<gene>
    <name evidence="1" type="ORF">JTE90_015411</name>
</gene>
<sequence>MADFPTPLLPISHTVYFGTSLATSLAAVGTGLDDVDAVDSNSGKADAESEPLVGVVGVEHKDADLDLHRKESPLLTTPLEVTLKFLTK</sequence>
<evidence type="ECO:0000313" key="2">
    <source>
        <dbReference type="Proteomes" id="UP000827092"/>
    </source>
</evidence>
<accession>A0AAV6U6N2</accession>
<proteinExistence type="predicted"/>